<evidence type="ECO:0000256" key="3">
    <source>
        <dbReference type="ARBA" id="ARBA00022475"/>
    </source>
</evidence>
<dbReference type="InterPro" id="IPR019305">
    <property type="entry name" value="Uncharacterised_Smp"/>
</dbReference>
<dbReference type="Proteomes" id="UP000540079">
    <property type="component" value="Unassembled WGS sequence"/>
</dbReference>
<protein>
    <submittedName>
        <fullName evidence="8">Hemolysin regulation protein AhpA</fullName>
    </submittedName>
</protein>
<evidence type="ECO:0000256" key="1">
    <source>
        <dbReference type="ARBA" id="ARBA00004236"/>
    </source>
</evidence>
<accession>A0A849CKM0</accession>
<evidence type="ECO:0000256" key="7">
    <source>
        <dbReference type="SAM" id="Phobius"/>
    </source>
</evidence>
<evidence type="ECO:0000313" key="8">
    <source>
        <dbReference type="EMBL" id="NNI79731.1"/>
    </source>
</evidence>
<keyword evidence="3" id="KW-1003">Cell membrane</keyword>
<comment type="caution">
    <text evidence="8">The sequence shown here is derived from an EMBL/GenBank/DDBJ whole genome shotgun (WGS) entry which is preliminary data.</text>
</comment>
<evidence type="ECO:0000256" key="5">
    <source>
        <dbReference type="ARBA" id="ARBA00022989"/>
    </source>
</evidence>
<evidence type="ECO:0000256" key="2">
    <source>
        <dbReference type="ARBA" id="ARBA00005362"/>
    </source>
</evidence>
<feature type="transmembrane region" description="Helical" evidence="7">
    <location>
        <begin position="167"/>
        <end position="189"/>
    </location>
</feature>
<dbReference type="Pfam" id="PF10144">
    <property type="entry name" value="SMP_2"/>
    <property type="match status" value="1"/>
</dbReference>
<reference evidence="8 9" key="1">
    <citation type="journal article" date="2018" name="Front. Microbiol.">
        <title>Genetic and Phylogenetic Characteristics of Pasteurella multocida Isolates From Different Host Species.</title>
        <authorList>
            <person name="Peng Z."/>
            <person name="Liang W."/>
            <person name="Wang F."/>
            <person name="Xu Z."/>
            <person name="Xie Z."/>
            <person name="Lian Z."/>
            <person name="Hua L."/>
            <person name="Zhou R."/>
            <person name="Chen H."/>
            <person name="Wu B."/>
        </authorList>
    </citation>
    <scope>NUCLEOTIDE SEQUENCE [LARGE SCALE GENOMIC DNA]</scope>
    <source>
        <strain evidence="8 9">HNA06</strain>
    </source>
</reference>
<comment type="similarity">
    <text evidence="2">Belongs to the Smp family.</text>
</comment>
<feature type="transmembrane region" description="Helical" evidence="7">
    <location>
        <begin position="12"/>
        <end position="32"/>
    </location>
</feature>
<evidence type="ECO:0000256" key="4">
    <source>
        <dbReference type="ARBA" id="ARBA00022692"/>
    </source>
</evidence>
<proteinExistence type="inferred from homology"/>
<keyword evidence="4 7" id="KW-0812">Transmembrane</keyword>
<keyword evidence="5 7" id="KW-1133">Transmembrane helix</keyword>
<dbReference type="GO" id="GO:0005886">
    <property type="term" value="C:plasma membrane"/>
    <property type="evidence" value="ECO:0007669"/>
    <property type="project" value="UniProtKB-SubCell"/>
</dbReference>
<name>A0A849CKM0_PASMD</name>
<gene>
    <name evidence="8" type="ORF">C2800_09925</name>
</gene>
<comment type="subcellular location">
    <subcellularLocation>
        <location evidence="1">Cell membrane</location>
    </subcellularLocation>
</comment>
<keyword evidence="6 7" id="KW-0472">Membrane</keyword>
<dbReference type="EMBL" id="PPVL01000010">
    <property type="protein sequence ID" value="NNI79731.1"/>
    <property type="molecule type" value="Genomic_DNA"/>
</dbReference>
<sequence length="226" mass="25838">MHLTKEKFIKLSMISSIIILCIAIVSVILFGVQQFKIGSQLASVNQVSNLSHLLIRQQANLLSMLLVNNASTEQLTESLDAFAKEEFVLDASIYSNRGELLAHTSHFQNLRLTLGLNSPTQPDEENTQQIVEPIYSLNGIEGFLRVTFDSKYGKTTQSKIDHLFHQLYGELIIIFLAGVLLASSIHYFLSHYRRTYRKVTENKAVKVLKTKQNVGNYHRRRRRFNK</sequence>
<dbReference type="RefSeq" id="WP_014668513.1">
    <property type="nucleotide sequence ID" value="NZ_CP030096.1"/>
</dbReference>
<dbReference type="AlphaFoldDB" id="A0A849CKM0"/>
<evidence type="ECO:0000256" key="6">
    <source>
        <dbReference type="ARBA" id="ARBA00023136"/>
    </source>
</evidence>
<organism evidence="8 9">
    <name type="scientific">Pasteurella multocida</name>
    <dbReference type="NCBI Taxonomy" id="747"/>
    <lineage>
        <taxon>Bacteria</taxon>
        <taxon>Pseudomonadati</taxon>
        <taxon>Pseudomonadota</taxon>
        <taxon>Gammaproteobacteria</taxon>
        <taxon>Pasteurellales</taxon>
        <taxon>Pasteurellaceae</taxon>
        <taxon>Pasteurella</taxon>
    </lineage>
</organism>
<evidence type="ECO:0000313" key="9">
    <source>
        <dbReference type="Proteomes" id="UP000540079"/>
    </source>
</evidence>